<evidence type="ECO:0000313" key="2">
    <source>
        <dbReference type="EMBL" id="KIY73169.1"/>
    </source>
</evidence>
<dbReference type="PANTHER" id="PTHR21310:SF15">
    <property type="entry name" value="AMINOGLYCOSIDE PHOSPHOTRANSFERASE DOMAIN-CONTAINING PROTEIN"/>
    <property type="match status" value="1"/>
</dbReference>
<proteinExistence type="predicted"/>
<dbReference type="PANTHER" id="PTHR21310">
    <property type="entry name" value="AMINOGLYCOSIDE PHOSPHOTRANSFERASE-RELATED-RELATED"/>
    <property type="match status" value="1"/>
</dbReference>
<dbReference type="EMBL" id="KN880437">
    <property type="protein sequence ID" value="KIY73169.1"/>
    <property type="molecule type" value="Genomic_DNA"/>
</dbReference>
<dbReference type="InterPro" id="IPR011009">
    <property type="entry name" value="Kinase-like_dom_sf"/>
</dbReference>
<dbReference type="GO" id="GO:0004672">
    <property type="term" value="F:protein kinase activity"/>
    <property type="evidence" value="ECO:0007669"/>
    <property type="project" value="InterPro"/>
</dbReference>
<dbReference type="AlphaFoldDB" id="A0A0D7BSN7"/>
<dbReference type="Gene3D" id="3.90.1200.10">
    <property type="match status" value="1"/>
</dbReference>
<feature type="domain" description="Aminoglycoside phosphotransferase" evidence="1">
    <location>
        <begin position="56"/>
        <end position="245"/>
    </location>
</feature>
<evidence type="ECO:0000259" key="1">
    <source>
        <dbReference type="Pfam" id="PF01636"/>
    </source>
</evidence>
<accession>A0A0D7BSN7</accession>
<dbReference type="STRING" id="1314674.A0A0D7BSN7"/>
<name>A0A0D7BSN7_9AGAR</name>
<gene>
    <name evidence="2" type="ORF">CYLTODRAFT_440003</name>
</gene>
<dbReference type="PROSITE" id="PS00109">
    <property type="entry name" value="PROTEIN_KINASE_TYR"/>
    <property type="match status" value="1"/>
</dbReference>
<keyword evidence="2" id="KW-0418">Kinase</keyword>
<keyword evidence="3" id="KW-1185">Reference proteome</keyword>
<dbReference type="OrthoDB" id="4177236at2759"/>
<dbReference type="SUPFAM" id="SSF56112">
    <property type="entry name" value="Protein kinase-like (PK-like)"/>
    <property type="match status" value="1"/>
</dbReference>
<dbReference type="Pfam" id="PF01636">
    <property type="entry name" value="APH"/>
    <property type="match status" value="1"/>
</dbReference>
<sequence length="317" mass="36307">MNAKDITQKDPPAPLVPFEEALLNTYSDSEMRKFIYWSPCLLTTREEAVTLLSPNLVVKQSGRDPDQHYLDEALALRRARSVGLRAPKVHRMVPMDDENEDEGQFLILERVHGSTLEQLWPTIRIWTLFSAAWQLRGYLRTLRGVGSSTTGGLHSGWTHSTRLDAIHGPIRHASPSAFVGYLNWWLLDCRPGILTPRQDLVLQPEQEHILVHQDLAPRNMILDNSGKLWLVDWGHAGFYPPFMEFLGIEARTSAMPWLTKNTWSAWWGCVKWSFFRWVAAGPSSSHQRARKALACVSIRTQRYRMDRSPFSDSSFKA</sequence>
<protein>
    <submittedName>
        <fullName evidence="2">Kinase-like protein</fullName>
    </submittedName>
</protein>
<keyword evidence="2" id="KW-0808">Transferase</keyword>
<reference evidence="2 3" key="1">
    <citation type="journal article" date="2015" name="Fungal Genet. Biol.">
        <title>Evolution of novel wood decay mechanisms in Agaricales revealed by the genome sequences of Fistulina hepatica and Cylindrobasidium torrendii.</title>
        <authorList>
            <person name="Floudas D."/>
            <person name="Held B.W."/>
            <person name="Riley R."/>
            <person name="Nagy L.G."/>
            <person name="Koehler G."/>
            <person name="Ransdell A.S."/>
            <person name="Younus H."/>
            <person name="Chow J."/>
            <person name="Chiniquy J."/>
            <person name="Lipzen A."/>
            <person name="Tritt A."/>
            <person name="Sun H."/>
            <person name="Haridas S."/>
            <person name="LaButti K."/>
            <person name="Ohm R.A."/>
            <person name="Kues U."/>
            <person name="Blanchette R.A."/>
            <person name="Grigoriev I.V."/>
            <person name="Minto R.E."/>
            <person name="Hibbett D.S."/>
        </authorList>
    </citation>
    <scope>NUCLEOTIDE SEQUENCE [LARGE SCALE GENOMIC DNA]</scope>
    <source>
        <strain evidence="2 3">FP15055 ss-10</strain>
    </source>
</reference>
<evidence type="ECO:0000313" key="3">
    <source>
        <dbReference type="Proteomes" id="UP000054007"/>
    </source>
</evidence>
<dbReference type="InterPro" id="IPR008266">
    <property type="entry name" value="Tyr_kinase_AS"/>
</dbReference>
<dbReference type="Proteomes" id="UP000054007">
    <property type="component" value="Unassembled WGS sequence"/>
</dbReference>
<dbReference type="InterPro" id="IPR002575">
    <property type="entry name" value="Aminoglycoside_PTrfase"/>
</dbReference>
<organism evidence="2 3">
    <name type="scientific">Cylindrobasidium torrendii FP15055 ss-10</name>
    <dbReference type="NCBI Taxonomy" id="1314674"/>
    <lineage>
        <taxon>Eukaryota</taxon>
        <taxon>Fungi</taxon>
        <taxon>Dikarya</taxon>
        <taxon>Basidiomycota</taxon>
        <taxon>Agaricomycotina</taxon>
        <taxon>Agaricomycetes</taxon>
        <taxon>Agaricomycetidae</taxon>
        <taxon>Agaricales</taxon>
        <taxon>Marasmiineae</taxon>
        <taxon>Physalacriaceae</taxon>
        <taxon>Cylindrobasidium</taxon>
    </lineage>
</organism>
<dbReference type="InterPro" id="IPR051678">
    <property type="entry name" value="AGP_Transferase"/>
</dbReference>